<keyword evidence="7" id="KW-1133">Transmembrane helix</keyword>
<keyword evidence="3" id="KW-0677">Repeat</keyword>
<keyword evidence="2" id="KW-0479">Metal-binding</keyword>
<dbReference type="OrthoDB" id="536399at2759"/>
<keyword evidence="5" id="KW-0862">Zinc</keyword>
<feature type="region of interest" description="Disordered" evidence="6">
    <location>
        <begin position="794"/>
        <end position="839"/>
    </location>
</feature>
<feature type="domain" description="NF-X1-type" evidence="8">
    <location>
        <begin position="320"/>
        <end position="339"/>
    </location>
</feature>
<name>A0A150H2W1_GONPE</name>
<feature type="domain" description="NF-X1-type" evidence="8">
    <location>
        <begin position="374"/>
        <end position="402"/>
    </location>
</feature>
<dbReference type="Proteomes" id="UP000075714">
    <property type="component" value="Unassembled WGS sequence"/>
</dbReference>
<proteinExistence type="inferred from homology"/>
<accession>A0A150H2W1</accession>
<feature type="transmembrane region" description="Helical" evidence="7">
    <location>
        <begin position="867"/>
        <end position="894"/>
    </location>
</feature>
<evidence type="ECO:0000256" key="3">
    <source>
        <dbReference type="ARBA" id="ARBA00022737"/>
    </source>
</evidence>
<dbReference type="SMART" id="SM00438">
    <property type="entry name" value="ZnF_NFX"/>
    <property type="match status" value="7"/>
</dbReference>
<dbReference type="InterPro" id="IPR000967">
    <property type="entry name" value="Znf_NFX1"/>
</dbReference>
<comment type="caution">
    <text evidence="9">The sequence shown here is derived from an EMBL/GenBank/DDBJ whole genome shotgun (WGS) entry which is preliminary data.</text>
</comment>
<keyword evidence="7" id="KW-0472">Membrane</keyword>
<dbReference type="GO" id="GO:0008270">
    <property type="term" value="F:zinc ion binding"/>
    <property type="evidence" value="ECO:0007669"/>
    <property type="project" value="UniProtKB-KW"/>
</dbReference>
<organism evidence="9 10">
    <name type="scientific">Gonium pectorale</name>
    <name type="common">Green alga</name>
    <dbReference type="NCBI Taxonomy" id="33097"/>
    <lineage>
        <taxon>Eukaryota</taxon>
        <taxon>Viridiplantae</taxon>
        <taxon>Chlorophyta</taxon>
        <taxon>core chlorophytes</taxon>
        <taxon>Chlorophyceae</taxon>
        <taxon>CS clade</taxon>
        <taxon>Chlamydomonadales</taxon>
        <taxon>Volvocaceae</taxon>
        <taxon>Gonium</taxon>
    </lineage>
</organism>
<dbReference type="GO" id="GO:0005634">
    <property type="term" value="C:nucleus"/>
    <property type="evidence" value="ECO:0007669"/>
    <property type="project" value="InterPro"/>
</dbReference>
<sequence length="907" mass="94861">MPRVGGNGPLRRPMGGPGPVLSNHSSDDEFAAGGPPASAWARGAPKTGADQAESDQASSALFEGYLQAGRVLGDDLGKDQVFQQGLSRIRDHLANMDGSCCLICLNHIRPTEAIWHCGRGCYTVLHLVCIQDWARSQLDAAAAKAAARLSQFPAAADEARATAEWGCPKCRSTYPAADIPRQYKCFCEKVENPEFDPWVTPHSCGEICGRPLPGGCEHTCLLLCHPGPCPPCPLVVDASCYCGRKQHKRRCGHHEYSCEGVCGAQLECGHRCPDMCHPGDCASCRVMGDFACRCGAERRRRPCGERAYQCGRVCGKALSCGNHTCEQVCHAGPCGECPFSGARSCPCGKVTHEGMSCTDKVPTCGATCGKLLPCGVHRCNDRCHHGECTTQCRGPALKTCRCGKSQKEVLCFQEHTCERRCMAMRACGRHPCKRRCCDGNCPPCEELPPHRCHFGPCPPCPKPCATPLTCGHACAEPSCHDPPPPAVPDFVQPPPPKAKAAGSAATSERSRAKRDGGGSGGADGLDGAPAVWQPSILAAQMLAGVAATGELPSACPPCRQPVPLGCVGGHTQRALPCCEVRPFSCGAACGRPLACGNHTCGMPCHAVADAPGAPGAAPVAAPGPADVAAPRACRQCSRRCERPRPAGCTHPCPLACHQGPCPRCEAQVRAGCLCGKSTLQLSCHQMVAVTATAGAGKQATVASALSCGKPCHKQLLYCTHPCNPEDCSAEVNVRCSCPAKRRAKWRCAEVQAALVKAGKPRTYDDSQAPRLLPCDAECERAKAKSSTASLAAASGSASASKGAGEDKRSGSAGATVSASPSTDNLPDAAAAVGGGKGGKARLTRAEREALAAKKEAERRRQERMSGIVRGVVLGVLGVVGVLLALGARAALLWLDAYMRDKYGKVQL</sequence>
<feature type="region of interest" description="Disordered" evidence="6">
    <location>
        <begin position="1"/>
        <end position="54"/>
    </location>
</feature>
<dbReference type="Pfam" id="PF01422">
    <property type="entry name" value="zf-NF-X1"/>
    <property type="match status" value="8"/>
</dbReference>
<feature type="domain" description="NF-X1-type" evidence="8">
    <location>
        <begin position="216"/>
        <end position="234"/>
    </location>
</feature>
<evidence type="ECO:0000256" key="6">
    <source>
        <dbReference type="SAM" id="MobiDB-lite"/>
    </source>
</evidence>
<dbReference type="EMBL" id="LSYV01000002">
    <property type="protein sequence ID" value="KXZ56411.1"/>
    <property type="molecule type" value="Genomic_DNA"/>
</dbReference>
<feature type="domain" description="NF-X1-type" evidence="8">
    <location>
        <begin position="427"/>
        <end position="446"/>
    </location>
</feature>
<feature type="domain" description="NF-X1-type" evidence="8">
    <location>
        <begin position="648"/>
        <end position="666"/>
    </location>
</feature>
<dbReference type="PANTHER" id="PTHR12360">
    <property type="entry name" value="NUCLEAR TRANSCRIPTION FACTOR, X-BOX BINDING 1 NFX1"/>
    <property type="match status" value="1"/>
</dbReference>
<keyword evidence="7" id="KW-0812">Transmembrane</keyword>
<evidence type="ECO:0000256" key="4">
    <source>
        <dbReference type="ARBA" id="ARBA00022771"/>
    </source>
</evidence>
<feature type="compositionally biased region" description="Pro residues" evidence="6">
    <location>
        <begin position="485"/>
        <end position="497"/>
    </location>
</feature>
<feature type="compositionally biased region" description="Polar residues" evidence="6">
    <location>
        <begin position="812"/>
        <end position="824"/>
    </location>
</feature>
<protein>
    <recommendedName>
        <fullName evidence="8">NF-X1-type domain-containing protein</fullName>
    </recommendedName>
</protein>
<evidence type="ECO:0000313" key="10">
    <source>
        <dbReference type="Proteomes" id="UP000075714"/>
    </source>
</evidence>
<evidence type="ECO:0000259" key="8">
    <source>
        <dbReference type="SMART" id="SM00438"/>
    </source>
</evidence>
<reference evidence="10" key="1">
    <citation type="journal article" date="2016" name="Nat. Commun.">
        <title>The Gonium pectorale genome demonstrates co-option of cell cycle regulation during the evolution of multicellularity.</title>
        <authorList>
            <person name="Hanschen E.R."/>
            <person name="Marriage T.N."/>
            <person name="Ferris P.J."/>
            <person name="Hamaji T."/>
            <person name="Toyoda A."/>
            <person name="Fujiyama A."/>
            <person name="Neme R."/>
            <person name="Noguchi H."/>
            <person name="Minakuchi Y."/>
            <person name="Suzuki M."/>
            <person name="Kawai-Toyooka H."/>
            <person name="Smith D.R."/>
            <person name="Sparks H."/>
            <person name="Anderson J."/>
            <person name="Bakaric R."/>
            <person name="Luria V."/>
            <person name="Karger A."/>
            <person name="Kirschner M.W."/>
            <person name="Durand P.M."/>
            <person name="Michod R.E."/>
            <person name="Nozaki H."/>
            <person name="Olson B.J."/>
        </authorList>
    </citation>
    <scope>NUCLEOTIDE SEQUENCE [LARGE SCALE GENOMIC DNA]</scope>
    <source>
        <strain evidence="10">NIES-2863</strain>
    </source>
</reference>
<keyword evidence="4" id="KW-0863">Zinc-finger</keyword>
<dbReference type="InterPro" id="IPR034078">
    <property type="entry name" value="NFX1_fam"/>
</dbReference>
<dbReference type="GO" id="GO:0000981">
    <property type="term" value="F:DNA-binding transcription factor activity, RNA polymerase II-specific"/>
    <property type="evidence" value="ECO:0007669"/>
    <property type="project" value="TreeGrafter"/>
</dbReference>
<dbReference type="CDD" id="cd06008">
    <property type="entry name" value="NF-X1-zinc-finger"/>
    <property type="match status" value="3"/>
</dbReference>
<dbReference type="GO" id="GO:0000977">
    <property type="term" value="F:RNA polymerase II transcription regulatory region sequence-specific DNA binding"/>
    <property type="evidence" value="ECO:0007669"/>
    <property type="project" value="TreeGrafter"/>
</dbReference>
<evidence type="ECO:0000256" key="1">
    <source>
        <dbReference type="ARBA" id="ARBA00007269"/>
    </source>
</evidence>
<feature type="domain" description="NF-X1-type" evidence="8">
    <location>
        <begin position="268"/>
        <end position="286"/>
    </location>
</feature>
<keyword evidence="10" id="KW-1185">Reference proteome</keyword>
<evidence type="ECO:0000256" key="7">
    <source>
        <dbReference type="SAM" id="Phobius"/>
    </source>
</evidence>
<comment type="similarity">
    <text evidence="1">Belongs to the NFX1 family.</text>
</comment>
<evidence type="ECO:0000313" key="9">
    <source>
        <dbReference type="EMBL" id="KXZ56411.1"/>
    </source>
</evidence>
<dbReference type="PANTHER" id="PTHR12360:SF1">
    <property type="entry name" value="NF-X1-TYPE ZINC FINGER PROTEIN NFXL1"/>
    <property type="match status" value="1"/>
</dbReference>
<evidence type="ECO:0000256" key="5">
    <source>
        <dbReference type="ARBA" id="ARBA00022833"/>
    </source>
</evidence>
<dbReference type="STRING" id="33097.A0A150H2W1"/>
<gene>
    <name evidence="9" type="ORF">GPECTOR_1g366</name>
</gene>
<feature type="domain" description="NF-X1-type" evidence="8">
    <location>
        <begin position="595"/>
        <end position="635"/>
    </location>
</feature>
<feature type="region of interest" description="Disordered" evidence="6">
    <location>
        <begin position="485"/>
        <end position="527"/>
    </location>
</feature>
<dbReference type="AlphaFoldDB" id="A0A150H2W1"/>
<evidence type="ECO:0000256" key="2">
    <source>
        <dbReference type="ARBA" id="ARBA00022723"/>
    </source>
</evidence>